<dbReference type="PROSITE" id="PS51257">
    <property type="entry name" value="PROKAR_LIPOPROTEIN"/>
    <property type="match status" value="1"/>
</dbReference>
<dbReference type="PANTHER" id="PTHR30006">
    <property type="entry name" value="THIAMINE-BINDING PERIPLASMIC PROTEIN-RELATED"/>
    <property type="match status" value="1"/>
</dbReference>
<evidence type="ECO:0000256" key="1">
    <source>
        <dbReference type="ARBA" id="ARBA00022729"/>
    </source>
</evidence>
<dbReference type="PANTHER" id="PTHR30006:SF2">
    <property type="entry name" value="ABC TRANSPORTER SUBSTRATE-BINDING PROTEIN"/>
    <property type="match status" value="1"/>
</dbReference>
<proteinExistence type="predicted"/>
<organism evidence="3 4">
    <name type="scientific">Dorea ammoniilytica</name>
    <dbReference type="NCBI Taxonomy" id="2981788"/>
    <lineage>
        <taxon>Bacteria</taxon>
        <taxon>Bacillati</taxon>
        <taxon>Bacillota</taxon>
        <taxon>Clostridia</taxon>
        <taxon>Lachnospirales</taxon>
        <taxon>Lachnospiraceae</taxon>
        <taxon>Dorea</taxon>
    </lineage>
</organism>
<keyword evidence="4" id="KW-1185">Reference proteome</keyword>
<dbReference type="RefSeq" id="WP_262581370.1">
    <property type="nucleotide sequence ID" value="NZ_JAOQJV010000006.1"/>
</dbReference>
<dbReference type="Pfam" id="PF13416">
    <property type="entry name" value="SBP_bac_8"/>
    <property type="match status" value="1"/>
</dbReference>
<dbReference type="Gene3D" id="3.40.190.10">
    <property type="entry name" value="Periplasmic binding protein-like II"/>
    <property type="match status" value="2"/>
</dbReference>
<name>A0ABT2S5I8_9FIRM</name>
<dbReference type="EMBL" id="JAOQJV010000006">
    <property type="protein sequence ID" value="MCU6699857.1"/>
    <property type="molecule type" value="Genomic_DNA"/>
</dbReference>
<dbReference type="InterPro" id="IPR006059">
    <property type="entry name" value="SBP"/>
</dbReference>
<keyword evidence="1 2" id="KW-0732">Signal</keyword>
<comment type="caution">
    <text evidence="3">The sequence shown here is derived from an EMBL/GenBank/DDBJ whole genome shotgun (WGS) entry which is preliminary data.</text>
</comment>
<dbReference type="InterPro" id="IPR026045">
    <property type="entry name" value="Ferric-bd"/>
</dbReference>
<dbReference type="SUPFAM" id="SSF53850">
    <property type="entry name" value="Periplasmic binding protein-like II"/>
    <property type="match status" value="1"/>
</dbReference>
<gene>
    <name evidence="3" type="ORF">OCV65_06395</name>
</gene>
<reference evidence="3 4" key="1">
    <citation type="journal article" date="2021" name="ISME Commun">
        <title>Automated analysis of genomic sequences facilitates high-throughput and comprehensive description of bacteria.</title>
        <authorList>
            <person name="Hitch T.C.A."/>
        </authorList>
    </citation>
    <scope>NUCLEOTIDE SEQUENCE [LARGE SCALE GENOMIC DNA]</scope>
    <source>
        <strain evidence="3 4">Sanger_02</strain>
    </source>
</reference>
<feature type="chain" id="PRO_5045446672" evidence="2">
    <location>
        <begin position="22"/>
        <end position="355"/>
    </location>
</feature>
<accession>A0ABT2S5I8</accession>
<protein>
    <submittedName>
        <fullName evidence="3">Extracellular solute-binding protein</fullName>
    </submittedName>
</protein>
<evidence type="ECO:0000313" key="4">
    <source>
        <dbReference type="Proteomes" id="UP001207605"/>
    </source>
</evidence>
<evidence type="ECO:0000256" key="2">
    <source>
        <dbReference type="SAM" id="SignalP"/>
    </source>
</evidence>
<feature type="signal peptide" evidence="2">
    <location>
        <begin position="1"/>
        <end position="21"/>
    </location>
</feature>
<sequence length="355" mass="39139">MKKFLSLLVCLMLTLGLIGCASGSDDKSADTDKKESSDEATNDELKGHLVIYTSEPQDLVTEMLDDFVSKNPGVTYELFRSGTGDVKTKLSTELDAGSTDANVLWFADLGYMYDLDDQGLIYHYSPESAKDLPDTYKYNDGMGHEVRAIYSVLAYNTTQIDKAPKDWDDVTSDDYKGSLAIANPAYSGGAMTTLSVHVEPDNESTVGWDWYQKLADNDVKMEQSNGTLLTKVASGEYKGAVIVDYLPRNSKNEGSPIDYVYPESGSVLIPTPLCLMDNMSDEDKAAAEAFVDYMFDIETQKLFVQQGYVPMISEAAEGTEVPTIDDIKVLPMDVNYMRENSGSMLEKFTSIFGAQ</sequence>
<evidence type="ECO:0000313" key="3">
    <source>
        <dbReference type="EMBL" id="MCU6699857.1"/>
    </source>
</evidence>
<dbReference type="PIRSF" id="PIRSF002825">
    <property type="entry name" value="CfbpA"/>
    <property type="match status" value="1"/>
</dbReference>
<dbReference type="Proteomes" id="UP001207605">
    <property type="component" value="Unassembled WGS sequence"/>
</dbReference>